<feature type="coiled-coil region" evidence="1">
    <location>
        <begin position="292"/>
        <end position="329"/>
    </location>
</feature>
<dbReference type="GO" id="GO:1905198">
    <property type="term" value="P:manchette assembly"/>
    <property type="evidence" value="ECO:0007669"/>
    <property type="project" value="Ensembl"/>
</dbReference>
<dbReference type="OMA" id="AICHIQD"/>
<name>A0A8C6QSE7_NANGA</name>
<feature type="coiled-coil region" evidence="1">
    <location>
        <begin position="157"/>
        <end position="198"/>
    </location>
</feature>
<organism evidence="3 4">
    <name type="scientific">Nannospalax galili</name>
    <name type="common">Northern Israeli blind subterranean mole rat</name>
    <name type="synonym">Spalax galili</name>
    <dbReference type="NCBI Taxonomy" id="1026970"/>
    <lineage>
        <taxon>Eukaryota</taxon>
        <taxon>Metazoa</taxon>
        <taxon>Chordata</taxon>
        <taxon>Craniata</taxon>
        <taxon>Vertebrata</taxon>
        <taxon>Euteleostomi</taxon>
        <taxon>Mammalia</taxon>
        <taxon>Eutheria</taxon>
        <taxon>Euarchontoglires</taxon>
        <taxon>Glires</taxon>
        <taxon>Rodentia</taxon>
        <taxon>Myomorpha</taxon>
        <taxon>Muroidea</taxon>
        <taxon>Spalacidae</taxon>
        <taxon>Spalacinae</taxon>
        <taxon>Nannospalax</taxon>
    </lineage>
</organism>
<keyword evidence="4" id="KW-1185">Reference proteome</keyword>
<evidence type="ECO:0000256" key="1">
    <source>
        <dbReference type="SAM" id="Coils"/>
    </source>
</evidence>
<proteinExistence type="predicted"/>
<protein>
    <submittedName>
        <fullName evidence="3">Coiled coil domain containing 178</fullName>
    </submittedName>
</protein>
<dbReference type="PANTHER" id="PTHR35088:SF1">
    <property type="entry name" value="COILED-COIL DOMAIN-CONTAINING PROTEIN 178"/>
    <property type="match status" value="1"/>
</dbReference>
<evidence type="ECO:0000313" key="3">
    <source>
        <dbReference type="Ensembl" id="ENSNGAP00000007342.1"/>
    </source>
</evidence>
<evidence type="ECO:0000256" key="2">
    <source>
        <dbReference type="SAM" id="MobiDB-lite"/>
    </source>
</evidence>
<feature type="coiled-coil region" evidence="1">
    <location>
        <begin position="225"/>
        <end position="259"/>
    </location>
</feature>
<accession>A0A8C6QSE7</accession>
<feature type="coiled-coil region" evidence="1">
    <location>
        <begin position="598"/>
        <end position="629"/>
    </location>
</feature>
<dbReference type="GO" id="GO:0036064">
    <property type="term" value="C:ciliary basal body"/>
    <property type="evidence" value="ECO:0007669"/>
    <property type="project" value="Ensembl"/>
</dbReference>
<dbReference type="AlphaFoldDB" id="A0A8C6QSE7"/>
<feature type="region of interest" description="Disordered" evidence="2">
    <location>
        <begin position="1"/>
        <end position="20"/>
    </location>
</feature>
<feature type="coiled-coil region" evidence="1">
    <location>
        <begin position="672"/>
        <end position="699"/>
    </location>
</feature>
<reference evidence="3" key="1">
    <citation type="submission" date="2025-08" db="UniProtKB">
        <authorList>
            <consortium name="Ensembl"/>
        </authorList>
    </citation>
    <scope>IDENTIFICATION</scope>
</reference>
<dbReference type="PANTHER" id="PTHR35088">
    <property type="entry name" value="COILED-COIL DOMAIN-CONTAINING PROTEIN 178"/>
    <property type="match status" value="1"/>
</dbReference>
<dbReference type="Proteomes" id="UP000694381">
    <property type="component" value="Unassembled WGS sequence"/>
</dbReference>
<reference evidence="3" key="2">
    <citation type="submission" date="2025-09" db="UniProtKB">
        <authorList>
            <consortium name="Ensembl"/>
        </authorList>
    </citation>
    <scope>IDENTIFICATION</scope>
</reference>
<keyword evidence="1" id="KW-0175">Coiled coil</keyword>
<dbReference type="Ensembl" id="ENSNGAT00000012827.1">
    <property type="protein sequence ID" value="ENSNGAP00000007342.1"/>
    <property type="gene ID" value="ENSNGAG00000010586.1"/>
</dbReference>
<sequence>MLENEQDPTPPPRRKDISKMGKSCLEIKAIREKARAETIAENIKLQRWAVFTRSKEAAETHESKMTNTEEVNKGIYFSYPSRRHSCALVNIPSPCVNKVISHIEDMDSKIQDHLKKFETSFEETSAPKDEKGDLRITEPKKEVHSEEARDEKCPELKKEMEALLSEAIHLIKTLETDRAEAEQALKQQNSRKKRISMKIDSWSIWKLQELPSAVQKEHEAYLKDIVELRCHLEERAQKLEKLEGQKAMLEETNAMIQKDIDYMQHHAPLLEAKRKQELEALEECYHKKTEAVELFKRVHEELEDSIEDYENVKTKLKQLKEESEKDLCEDETSIDTYKKEINTLSSVQAHYSTSIEDVTVHIDEDEGTMTEVLRETQSTTNKLTSLQRTADDLKRMFDQYSWKQKNLEKKYLEALNNYYVAKKSWDIELADVSKDLTAVSTVYLALREENKRLLAEIDDVTEQVSESIKKKVEYESEIQSLLEMKIKNKSYLKQFYKQAYHIGAIYHIAKHKTDDIEDQIAEVRRQFKGREEFLKKRTRGKMAAGIEIQKRLYSIEDSQFTEMQNFLRRKALFTLALLEIELPLRQIEADAMRIKILHREHSNQLNEMRQKKELVKKRVEATNKKLRRKGKKSLKELTKTEGRRSLIHQEIESNRSKTIFFNAKSQALSKELRPMRLEKINYEEKLEKLKEEFTSIKFKKEHAQEVFDHFMREKQFCEERLSEEDRRFQKLMALRQNTLANIRKLQDDSLKENLRLAQEYQKMQMIFLKEKETYFSGYSRWLSLSASICDKKQICELQRRMDKQWQEYSRLVILFYQNRLAKFQSESQEGVQKILAVQEESSYLIQNIVDFFQTLTDGPCESDG</sequence>
<dbReference type="InterPro" id="IPR038826">
    <property type="entry name" value="CCDC178"/>
</dbReference>
<dbReference type="GO" id="GO:0005813">
    <property type="term" value="C:centrosome"/>
    <property type="evidence" value="ECO:0007669"/>
    <property type="project" value="Ensembl"/>
</dbReference>
<evidence type="ECO:0000313" key="4">
    <source>
        <dbReference type="Proteomes" id="UP000694381"/>
    </source>
</evidence>
<gene>
    <name evidence="3" type="primary">Ccdc178</name>
</gene>
<feature type="coiled-coil region" evidence="1">
    <location>
        <begin position="443"/>
        <end position="477"/>
    </location>
</feature>
<feature type="region of interest" description="Disordered" evidence="2">
    <location>
        <begin position="120"/>
        <end position="150"/>
    </location>
</feature>
<dbReference type="GeneTree" id="ENSGT00390000012215"/>